<evidence type="ECO:0000313" key="5">
    <source>
        <dbReference type="Proteomes" id="UP000310016"/>
    </source>
</evidence>
<dbReference type="Proteomes" id="UP000310016">
    <property type="component" value="Unassembled WGS sequence"/>
</dbReference>
<dbReference type="Pfam" id="PF00583">
    <property type="entry name" value="Acetyltransf_1"/>
    <property type="match status" value="1"/>
</dbReference>
<dbReference type="PANTHER" id="PTHR43877:SF2">
    <property type="entry name" value="AMINOALKYLPHOSPHONATE N-ACETYLTRANSFERASE-RELATED"/>
    <property type="match status" value="1"/>
</dbReference>
<evidence type="ECO:0000259" key="3">
    <source>
        <dbReference type="PROSITE" id="PS51186"/>
    </source>
</evidence>
<name>A0A4U0PWT8_9NEIS</name>
<dbReference type="RefSeq" id="WP_136773880.1">
    <property type="nucleotide sequence ID" value="NZ_CP156074.1"/>
</dbReference>
<dbReference type="PANTHER" id="PTHR43877">
    <property type="entry name" value="AMINOALKYLPHOSPHONATE N-ACETYLTRANSFERASE-RELATED-RELATED"/>
    <property type="match status" value="1"/>
</dbReference>
<feature type="domain" description="N-acetyltransferase" evidence="3">
    <location>
        <begin position="3"/>
        <end position="149"/>
    </location>
</feature>
<evidence type="ECO:0000256" key="1">
    <source>
        <dbReference type="ARBA" id="ARBA00022679"/>
    </source>
</evidence>
<dbReference type="AlphaFoldDB" id="A0A4U0PWT8"/>
<keyword evidence="5" id="KW-1185">Reference proteome</keyword>
<dbReference type="InterPro" id="IPR000182">
    <property type="entry name" value="GNAT_dom"/>
</dbReference>
<reference evidence="4 5" key="1">
    <citation type="submission" date="2019-04" db="EMBL/GenBank/DDBJ databases">
        <title>Chitiniphilus eburnea sp. nov., a novel chitinolytic bacterium isolated from aquaculture sludge.</title>
        <authorList>
            <person name="Sheng M."/>
        </authorList>
    </citation>
    <scope>NUCLEOTIDE SEQUENCE [LARGE SCALE GENOMIC DNA]</scope>
    <source>
        <strain evidence="4 5">HX-2-15</strain>
    </source>
</reference>
<dbReference type="CDD" id="cd04301">
    <property type="entry name" value="NAT_SF"/>
    <property type="match status" value="1"/>
</dbReference>
<sequence>MSATVRYASLYDLDALVPLFDSYRVFYGEFTDPGAARTFLAERLAHRESVILLAEIDGLPVGLLQLYPLFCSLQMSRIWLLNDLFVAEAHRGQGVAHLLMDKAREHARHTGASRLELSTAHTNSKAQALYESLGYRLDEVFRYYALGLT</sequence>
<accession>A0A4U0PWT8</accession>
<dbReference type="InterPro" id="IPR016181">
    <property type="entry name" value="Acyl_CoA_acyltransferase"/>
</dbReference>
<dbReference type="GO" id="GO:0016747">
    <property type="term" value="F:acyltransferase activity, transferring groups other than amino-acyl groups"/>
    <property type="evidence" value="ECO:0007669"/>
    <property type="project" value="InterPro"/>
</dbReference>
<dbReference type="SUPFAM" id="SSF55729">
    <property type="entry name" value="Acyl-CoA N-acyltransferases (Nat)"/>
    <property type="match status" value="1"/>
</dbReference>
<dbReference type="EMBL" id="SUMF01000015">
    <property type="protein sequence ID" value="TJZ72052.1"/>
    <property type="molecule type" value="Genomic_DNA"/>
</dbReference>
<dbReference type="PROSITE" id="PS51186">
    <property type="entry name" value="GNAT"/>
    <property type="match status" value="1"/>
</dbReference>
<keyword evidence="2" id="KW-0012">Acyltransferase</keyword>
<comment type="caution">
    <text evidence="4">The sequence shown here is derived from an EMBL/GenBank/DDBJ whole genome shotgun (WGS) entry which is preliminary data.</text>
</comment>
<keyword evidence="1 4" id="KW-0808">Transferase</keyword>
<protein>
    <submittedName>
        <fullName evidence="4">GNAT family N-acetyltransferase</fullName>
    </submittedName>
</protein>
<dbReference type="Gene3D" id="3.40.630.30">
    <property type="match status" value="1"/>
</dbReference>
<evidence type="ECO:0000256" key="2">
    <source>
        <dbReference type="ARBA" id="ARBA00023315"/>
    </source>
</evidence>
<dbReference type="OrthoDB" id="9792929at2"/>
<evidence type="ECO:0000313" key="4">
    <source>
        <dbReference type="EMBL" id="TJZ72052.1"/>
    </source>
</evidence>
<gene>
    <name evidence="4" type="ORF">FAZ21_13045</name>
</gene>
<organism evidence="4 5">
    <name type="scientific">Chitiniphilus eburneus</name>
    <dbReference type="NCBI Taxonomy" id="2571148"/>
    <lineage>
        <taxon>Bacteria</taxon>
        <taxon>Pseudomonadati</taxon>
        <taxon>Pseudomonadota</taxon>
        <taxon>Betaproteobacteria</taxon>
        <taxon>Neisseriales</taxon>
        <taxon>Chitinibacteraceae</taxon>
        <taxon>Chitiniphilus</taxon>
    </lineage>
</organism>
<dbReference type="InterPro" id="IPR050832">
    <property type="entry name" value="Bact_Acetyltransf"/>
</dbReference>
<proteinExistence type="predicted"/>